<proteinExistence type="predicted"/>
<sequence>MRLETPQTPRSQRPLPTAAADVIRSLCSQQRPKSLASENPSISHLSPLPHLLFSLQKDSLKFLMMGGRAS</sequence>
<gene>
    <name evidence="1" type="ORF">JTE90_019529</name>
</gene>
<keyword evidence="2" id="KW-1185">Reference proteome</keyword>
<name>A0AAV6VIQ3_9ARAC</name>
<protein>
    <submittedName>
        <fullName evidence="1">Uncharacterized protein</fullName>
    </submittedName>
</protein>
<reference evidence="1 2" key="1">
    <citation type="journal article" date="2022" name="Nat. Ecol. Evol.">
        <title>A masculinizing supergene underlies an exaggerated male reproductive morph in a spider.</title>
        <authorList>
            <person name="Hendrickx F."/>
            <person name="De Corte Z."/>
            <person name="Sonet G."/>
            <person name="Van Belleghem S.M."/>
            <person name="Kostlbacher S."/>
            <person name="Vangestel C."/>
        </authorList>
    </citation>
    <scope>NUCLEOTIDE SEQUENCE [LARGE SCALE GENOMIC DNA]</scope>
    <source>
        <strain evidence="1">W744_W776</strain>
    </source>
</reference>
<accession>A0AAV6VIQ3</accession>
<evidence type="ECO:0000313" key="1">
    <source>
        <dbReference type="EMBL" id="KAG8195541.1"/>
    </source>
</evidence>
<dbReference type="AlphaFoldDB" id="A0AAV6VIQ3"/>
<organism evidence="1 2">
    <name type="scientific">Oedothorax gibbosus</name>
    <dbReference type="NCBI Taxonomy" id="931172"/>
    <lineage>
        <taxon>Eukaryota</taxon>
        <taxon>Metazoa</taxon>
        <taxon>Ecdysozoa</taxon>
        <taxon>Arthropoda</taxon>
        <taxon>Chelicerata</taxon>
        <taxon>Arachnida</taxon>
        <taxon>Araneae</taxon>
        <taxon>Araneomorphae</taxon>
        <taxon>Entelegynae</taxon>
        <taxon>Araneoidea</taxon>
        <taxon>Linyphiidae</taxon>
        <taxon>Erigoninae</taxon>
        <taxon>Oedothorax</taxon>
    </lineage>
</organism>
<dbReference type="EMBL" id="JAFNEN010000085">
    <property type="protein sequence ID" value="KAG8195541.1"/>
    <property type="molecule type" value="Genomic_DNA"/>
</dbReference>
<comment type="caution">
    <text evidence="1">The sequence shown here is derived from an EMBL/GenBank/DDBJ whole genome shotgun (WGS) entry which is preliminary data.</text>
</comment>
<dbReference type="Proteomes" id="UP000827092">
    <property type="component" value="Unassembled WGS sequence"/>
</dbReference>
<evidence type="ECO:0000313" key="2">
    <source>
        <dbReference type="Proteomes" id="UP000827092"/>
    </source>
</evidence>